<comment type="caution">
    <text evidence="17">The sequence shown here is derived from an EMBL/GenBank/DDBJ whole genome shotgun (WGS) entry which is preliminary data.</text>
</comment>
<evidence type="ECO:0000256" key="14">
    <source>
        <dbReference type="ARBA" id="ARBA00048118"/>
    </source>
</evidence>
<dbReference type="InterPro" id="IPR012292">
    <property type="entry name" value="Globin/Proto"/>
</dbReference>
<dbReference type="AlphaFoldDB" id="A0AAN9EQ43"/>
<dbReference type="GO" id="GO:0016491">
    <property type="term" value="F:oxidoreductase activity"/>
    <property type="evidence" value="ECO:0007669"/>
    <property type="project" value="UniProtKB-KW"/>
</dbReference>
<keyword evidence="8 15" id="KW-0349">Heme</keyword>
<dbReference type="EMBL" id="JAYWIO010000006">
    <property type="protein sequence ID" value="KAK7257913.1"/>
    <property type="molecule type" value="Genomic_DNA"/>
</dbReference>
<evidence type="ECO:0000313" key="17">
    <source>
        <dbReference type="EMBL" id="KAK7257913.1"/>
    </source>
</evidence>
<evidence type="ECO:0000256" key="15">
    <source>
        <dbReference type="RuleBase" id="RU000625"/>
    </source>
</evidence>
<comment type="similarity">
    <text evidence="4 15">Belongs to the plant globin family.</text>
</comment>
<gene>
    <name evidence="17" type="ORF">RIF29_32234</name>
</gene>
<dbReference type="Gene3D" id="1.10.490.10">
    <property type="entry name" value="Globins"/>
    <property type="match status" value="1"/>
</dbReference>
<dbReference type="GO" id="GO:0019825">
    <property type="term" value="F:oxygen binding"/>
    <property type="evidence" value="ECO:0007669"/>
    <property type="project" value="InterPro"/>
</dbReference>
<comment type="catalytic activity">
    <reaction evidence="14">
        <text>Fe(III)-heme b-[protein] + nitric oxide + H2O = Fe(II)-heme b-[protein] + nitrite + 2 H(+)</text>
        <dbReference type="Rhea" id="RHEA:77711"/>
        <dbReference type="Rhea" id="RHEA-COMP:18975"/>
        <dbReference type="Rhea" id="RHEA-COMP:18976"/>
        <dbReference type="ChEBI" id="CHEBI:15377"/>
        <dbReference type="ChEBI" id="CHEBI:15378"/>
        <dbReference type="ChEBI" id="CHEBI:16301"/>
        <dbReference type="ChEBI" id="CHEBI:16480"/>
        <dbReference type="ChEBI" id="CHEBI:55376"/>
        <dbReference type="ChEBI" id="CHEBI:60344"/>
    </reaction>
    <physiologicalReaction direction="right-to-left" evidence="14">
        <dbReference type="Rhea" id="RHEA:77713"/>
    </physiologicalReaction>
</comment>
<evidence type="ECO:0000313" key="18">
    <source>
        <dbReference type="Proteomes" id="UP001372338"/>
    </source>
</evidence>
<evidence type="ECO:0000256" key="8">
    <source>
        <dbReference type="ARBA" id="ARBA00022617"/>
    </source>
</evidence>
<accession>A0AAN9EQ43</accession>
<evidence type="ECO:0000256" key="2">
    <source>
        <dbReference type="ARBA" id="ARBA00004123"/>
    </source>
</evidence>
<keyword evidence="13" id="KW-0539">Nucleus</keyword>
<dbReference type="PRINTS" id="PR00188">
    <property type="entry name" value="PLANTGLOBIN"/>
</dbReference>
<comment type="subunit">
    <text evidence="5">Homodimer.</text>
</comment>
<dbReference type="PROSITE" id="PS01033">
    <property type="entry name" value="GLOBIN"/>
    <property type="match status" value="1"/>
</dbReference>
<keyword evidence="6" id="KW-0813">Transport</keyword>
<keyword evidence="11" id="KW-0560">Oxidoreductase</keyword>
<dbReference type="InterPro" id="IPR019824">
    <property type="entry name" value="Leghaemoglobin_Fe_BS"/>
</dbReference>
<dbReference type="Proteomes" id="UP001372338">
    <property type="component" value="Unassembled WGS sequence"/>
</dbReference>
<dbReference type="GO" id="GO:0046872">
    <property type="term" value="F:metal ion binding"/>
    <property type="evidence" value="ECO:0007669"/>
    <property type="project" value="UniProtKB-KW"/>
</dbReference>
<comment type="subcellular location">
    <subcellularLocation>
        <location evidence="3">Cytoplasm</location>
    </subcellularLocation>
    <subcellularLocation>
        <location evidence="2">Nucleus</location>
    </subcellularLocation>
</comment>
<dbReference type="InterPro" id="IPR000971">
    <property type="entry name" value="Globin"/>
</dbReference>
<evidence type="ECO:0000256" key="1">
    <source>
        <dbReference type="ARBA" id="ARBA00001970"/>
    </source>
</evidence>
<evidence type="ECO:0000256" key="13">
    <source>
        <dbReference type="ARBA" id="ARBA00023242"/>
    </source>
</evidence>
<keyword evidence="9" id="KW-0561">Oxygen transport</keyword>
<name>A0AAN9EQ43_CROPI</name>
<evidence type="ECO:0000259" key="16">
    <source>
        <dbReference type="PROSITE" id="PS01033"/>
    </source>
</evidence>
<dbReference type="SUPFAM" id="SSF46458">
    <property type="entry name" value="Globin-like"/>
    <property type="match status" value="1"/>
</dbReference>
<dbReference type="PANTHER" id="PTHR22924:SF98">
    <property type="entry name" value="NON-SYMBIOTIC HEMOGLOBIN 3"/>
    <property type="match status" value="1"/>
</dbReference>
<dbReference type="GO" id="GO:0005634">
    <property type="term" value="C:nucleus"/>
    <property type="evidence" value="ECO:0007669"/>
    <property type="project" value="UniProtKB-SubCell"/>
</dbReference>
<evidence type="ECO:0000256" key="12">
    <source>
        <dbReference type="ARBA" id="ARBA00023004"/>
    </source>
</evidence>
<dbReference type="GO" id="GO:0020037">
    <property type="term" value="F:heme binding"/>
    <property type="evidence" value="ECO:0007669"/>
    <property type="project" value="InterPro"/>
</dbReference>
<keyword evidence="7" id="KW-0963">Cytoplasm</keyword>
<reference evidence="17 18" key="1">
    <citation type="submission" date="2024-01" db="EMBL/GenBank/DDBJ databases">
        <title>The genomes of 5 underutilized Papilionoideae crops provide insights into root nodulation and disease resistanc.</title>
        <authorList>
            <person name="Yuan L."/>
        </authorList>
    </citation>
    <scope>NUCLEOTIDE SEQUENCE [LARGE SCALE GENOMIC DNA]</scope>
    <source>
        <strain evidence="17">ZHUSHIDOU_FW_LH</strain>
        <tissue evidence="17">Leaf</tissue>
    </source>
</reference>
<organism evidence="17 18">
    <name type="scientific">Crotalaria pallida</name>
    <name type="common">Smooth rattlebox</name>
    <name type="synonym">Crotalaria striata</name>
    <dbReference type="NCBI Taxonomy" id="3830"/>
    <lineage>
        <taxon>Eukaryota</taxon>
        <taxon>Viridiplantae</taxon>
        <taxon>Streptophyta</taxon>
        <taxon>Embryophyta</taxon>
        <taxon>Tracheophyta</taxon>
        <taxon>Spermatophyta</taxon>
        <taxon>Magnoliopsida</taxon>
        <taxon>eudicotyledons</taxon>
        <taxon>Gunneridae</taxon>
        <taxon>Pentapetalae</taxon>
        <taxon>rosids</taxon>
        <taxon>fabids</taxon>
        <taxon>Fabales</taxon>
        <taxon>Fabaceae</taxon>
        <taxon>Papilionoideae</taxon>
        <taxon>50 kb inversion clade</taxon>
        <taxon>genistoids sensu lato</taxon>
        <taxon>core genistoids</taxon>
        <taxon>Crotalarieae</taxon>
        <taxon>Crotalaria</taxon>
    </lineage>
</organism>
<evidence type="ECO:0000256" key="9">
    <source>
        <dbReference type="ARBA" id="ARBA00022621"/>
    </source>
</evidence>
<evidence type="ECO:0000256" key="3">
    <source>
        <dbReference type="ARBA" id="ARBA00004496"/>
    </source>
</evidence>
<keyword evidence="12 15" id="KW-0408">Iron</keyword>
<dbReference type="PANTHER" id="PTHR22924">
    <property type="entry name" value="LEGHEMOGLOBIN-RELATED"/>
    <property type="match status" value="1"/>
</dbReference>
<sequence length="157" mass="17390">MEVRGFTDEQGALVAKSWNVMKKNPGEHGLKIFDVAPAAQNMFSFIKDSQIPLDQNPKLKAHAVFVFVMTCETAAQLRKTGKITVEDRHLEQIGATHLKKGVTGEHFEVAKSALLETIKEAVPEIWSQDMENAWAEAYDQLLAAINSQIIKPPSSSD</sequence>
<protein>
    <recommendedName>
        <fullName evidence="16">Globin domain-containing protein</fullName>
    </recommendedName>
</protein>
<proteinExistence type="inferred from homology"/>
<dbReference type="GO" id="GO:0005344">
    <property type="term" value="F:oxygen carrier activity"/>
    <property type="evidence" value="ECO:0007669"/>
    <property type="project" value="UniProtKB-KW"/>
</dbReference>
<evidence type="ECO:0000256" key="6">
    <source>
        <dbReference type="ARBA" id="ARBA00022448"/>
    </source>
</evidence>
<keyword evidence="10 15" id="KW-0479">Metal-binding</keyword>
<evidence type="ECO:0000256" key="5">
    <source>
        <dbReference type="ARBA" id="ARBA00011738"/>
    </source>
</evidence>
<dbReference type="Pfam" id="PF00042">
    <property type="entry name" value="Globin"/>
    <property type="match status" value="1"/>
</dbReference>
<evidence type="ECO:0000256" key="10">
    <source>
        <dbReference type="ARBA" id="ARBA00022723"/>
    </source>
</evidence>
<evidence type="ECO:0000256" key="4">
    <source>
        <dbReference type="ARBA" id="ARBA00007609"/>
    </source>
</evidence>
<dbReference type="GO" id="GO:0005737">
    <property type="term" value="C:cytoplasm"/>
    <property type="evidence" value="ECO:0007669"/>
    <property type="project" value="UniProtKB-SubCell"/>
</dbReference>
<feature type="domain" description="Globin" evidence="16">
    <location>
        <begin position="5"/>
        <end position="150"/>
    </location>
</feature>
<evidence type="ECO:0000256" key="11">
    <source>
        <dbReference type="ARBA" id="ARBA00023002"/>
    </source>
</evidence>
<keyword evidence="18" id="KW-1185">Reference proteome</keyword>
<evidence type="ECO:0000256" key="7">
    <source>
        <dbReference type="ARBA" id="ARBA00022490"/>
    </source>
</evidence>
<comment type="cofactor">
    <cofactor evidence="1">
        <name>heme b</name>
        <dbReference type="ChEBI" id="CHEBI:60344"/>
    </cofactor>
</comment>
<dbReference type="InterPro" id="IPR009050">
    <property type="entry name" value="Globin-like_sf"/>
</dbReference>
<dbReference type="InterPro" id="IPR001032">
    <property type="entry name" value="Leghaemoglobin-like"/>
</dbReference>
<dbReference type="PROSITE" id="PS00208">
    <property type="entry name" value="PLANT_GLOBIN"/>
    <property type="match status" value="1"/>
</dbReference>